<dbReference type="Proteomes" id="UP000051401">
    <property type="component" value="Unassembled WGS sequence"/>
</dbReference>
<dbReference type="AlphaFoldDB" id="A0A0T5PAG7"/>
<dbReference type="EMBL" id="LAXI01000004">
    <property type="protein sequence ID" value="KRS18147.1"/>
    <property type="molecule type" value="Genomic_DNA"/>
</dbReference>
<dbReference type="STRING" id="540747.SAMN04488031_101505"/>
<evidence type="ECO:0000313" key="4">
    <source>
        <dbReference type="Proteomes" id="UP000051401"/>
    </source>
</evidence>
<organism evidence="2 4">
    <name type="scientific">Roseovarius indicus</name>
    <dbReference type="NCBI Taxonomy" id="540747"/>
    <lineage>
        <taxon>Bacteria</taxon>
        <taxon>Pseudomonadati</taxon>
        <taxon>Pseudomonadota</taxon>
        <taxon>Alphaproteobacteria</taxon>
        <taxon>Rhodobacterales</taxon>
        <taxon>Roseobacteraceae</taxon>
        <taxon>Roseovarius</taxon>
    </lineage>
</organism>
<keyword evidence="4" id="KW-1185">Reference proteome</keyword>
<evidence type="ECO:0000313" key="2">
    <source>
        <dbReference type="EMBL" id="KRS18147.1"/>
    </source>
</evidence>
<reference evidence="2 4" key="1">
    <citation type="submission" date="2015-04" db="EMBL/GenBank/DDBJ databases">
        <title>The draft genome sequence of Roseovarius indicus B108T.</title>
        <authorList>
            <person name="Li G."/>
            <person name="Lai Q."/>
            <person name="Shao Z."/>
            <person name="Yan P."/>
        </authorList>
    </citation>
    <scope>NUCLEOTIDE SEQUENCE [LARGE SCALE GENOMIC DNA]</scope>
    <source>
        <strain evidence="2 4">B108</strain>
    </source>
</reference>
<keyword evidence="1" id="KW-0732">Signal</keyword>
<accession>A0A0T5PAG7</accession>
<proteinExistence type="predicted"/>
<dbReference type="KEGG" id="rid:RIdsm_02840"/>
<protein>
    <submittedName>
        <fullName evidence="2">Uncharacterized protein</fullName>
    </submittedName>
</protein>
<reference evidence="3 5" key="2">
    <citation type="submission" date="2018-08" db="EMBL/GenBank/DDBJ databases">
        <title>Genetic Globetrotter - A new plasmid hitch-hiking vast phylogenetic and geographic distances.</title>
        <authorList>
            <person name="Vollmers J."/>
            <person name="Petersen J."/>
        </authorList>
    </citation>
    <scope>NUCLEOTIDE SEQUENCE [LARGE SCALE GENOMIC DNA]</scope>
    <source>
        <strain evidence="3 5">DSM 26383</strain>
    </source>
</reference>
<dbReference type="EMBL" id="CP031598">
    <property type="protein sequence ID" value="QEW27031.1"/>
    <property type="molecule type" value="Genomic_DNA"/>
</dbReference>
<evidence type="ECO:0000313" key="5">
    <source>
        <dbReference type="Proteomes" id="UP000325785"/>
    </source>
</evidence>
<dbReference type="PATRIC" id="fig|540747.5.peg.4448"/>
<feature type="signal peptide" evidence="1">
    <location>
        <begin position="1"/>
        <end position="18"/>
    </location>
</feature>
<feature type="chain" id="PRO_5010437506" evidence="1">
    <location>
        <begin position="19"/>
        <end position="185"/>
    </location>
</feature>
<name>A0A0T5PAG7_9RHOB</name>
<sequence length="185" mass="19846">MVSLFALAPAILPGAAFACACCADPGTRFEQDVTRGNWEVGEISRLEPTSPARLYLTACGMECVVGIEDPQPTYSVAFDVSENGVTFTLGQGDGALTFPWPDAYTWFGADTALTGEGETSLYTELRFRGTVAGTGRFANEGPTEAELVLSGQGNRCITAQSFDAWSLTVYDETTQYRLFGTLDGY</sequence>
<dbReference type="Proteomes" id="UP000325785">
    <property type="component" value="Chromosome"/>
</dbReference>
<gene>
    <name evidence="3" type="ORF">RIdsm_02840</name>
    <name evidence="2" type="ORF">XM52_08300</name>
</gene>
<evidence type="ECO:0000313" key="3">
    <source>
        <dbReference type="EMBL" id="QEW27031.1"/>
    </source>
</evidence>
<evidence type="ECO:0000256" key="1">
    <source>
        <dbReference type="SAM" id="SignalP"/>
    </source>
</evidence>